<feature type="domain" description="Protein HGH1 N-terminal" evidence="4">
    <location>
        <begin position="99"/>
        <end position="269"/>
    </location>
</feature>
<dbReference type="RefSeq" id="XP_029989360.1">
    <property type="nucleotide sequence ID" value="XM_030133500.1"/>
</dbReference>
<dbReference type="OrthoDB" id="338814at2759"/>
<dbReference type="InterPro" id="IPR007205">
    <property type="entry name" value="Protein_HGH1_N"/>
</dbReference>
<dbReference type="Pfam" id="PF04064">
    <property type="entry name" value="DUF384"/>
    <property type="match status" value="1"/>
</dbReference>
<accession>A0A673AQK6</accession>
<evidence type="ECO:0000313" key="7">
    <source>
        <dbReference type="Proteomes" id="UP000472271"/>
    </source>
</evidence>
<feature type="domain" description="Protein HGH1 C-terminal" evidence="5">
    <location>
        <begin position="274"/>
        <end position="326"/>
    </location>
</feature>
<dbReference type="PANTHER" id="PTHR13387:SF9">
    <property type="entry name" value="PROTEIN HGH1 HOMOLOG"/>
    <property type="match status" value="1"/>
</dbReference>
<organism evidence="6 7">
    <name type="scientific">Sphaeramia orbicularis</name>
    <name type="common">orbiculate cardinalfish</name>
    <dbReference type="NCBI Taxonomy" id="375764"/>
    <lineage>
        <taxon>Eukaryota</taxon>
        <taxon>Metazoa</taxon>
        <taxon>Chordata</taxon>
        <taxon>Craniata</taxon>
        <taxon>Vertebrata</taxon>
        <taxon>Euteleostomi</taxon>
        <taxon>Actinopterygii</taxon>
        <taxon>Neopterygii</taxon>
        <taxon>Teleostei</taxon>
        <taxon>Neoteleostei</taxon>
        <taxon>Acanthomorphata</taxon>
        <taxon>Gobiaria</taxon>
        <taxon>Kurtiformes</taxon>
        <taxon>Apogonoidei</taxon>
        <taxon>Apogonidae</taxon>
        <taxon>Apogoninae</taxon>
        <taxon>Sphaeramia</taxon>
    </lineage>
</organism>
<dbReference type="Proteomes" id="UP000472271">
    <property type="component" value="Chromosome 5"/>
</dbReference>
<reference evidence="6" key="2">
    <citation type="submission" date="2025-08" db="UniProtKB">
        <authorList>
            <consortium name="Ensembl"/>
        </authorList>
    </citation>
    <scope>IDENTIFICATION</scope>
</reference>
<evidence type="ECO:0000256" key="3">
    <source>
        <dbReference type="SAM" id="MobiDB-lite"/>
    </source>
</evidence>
<dbReference type="InterPro" id="IPR011989">
    <property type="entry name" value="ARM-like"/>
</dbReference>
<dbReference type="InParanoid" id="A0A673AQK6"/>
<evidence type="ECO:0000313" key="6">
    <source>
        <dbReference type="Ensembl" id="ENSSORP00005031564.1"/>
    </source>
</evidence>
<dbReference type="RefSeq" id="XP_029989361.1">
    <property type="nucleotide sequence ID" value="XM_030133501.1"/>
</dbReference>
<dbReference type="InterPro" id="IPR016024">
    <property type="entry name" value="ARM-type_fold"/>
</dbReference>
<evidence type="ECO:0000256" key="1">
    <source>
        <dbReference type="ARBA" id="ARBA00006712"/>
    </source>
</evidence>
<gene>
    <name evidence="6" type="primary">hgh1</name>
</gene>
<reference evidence="6" key="1">
    <citation type="submission" date="2019-06" db="EMBL/GenBank/DDBJ databases">
        <authorList>
            <consortium name="Wellcome Sanger Institute Data Sharing"/>
        </authorList>
    </citation>
    <scope>NUCLEOTIDE SEQUENCE [LARGE SCALE GENOMIC DNA]</scope>
</reference>
<sequence>MLSDSEAAELLSFLTCHTRLDVKAQAMECILGLSGHRDGRRFLHSKPDILSALFEMTSDPSVAIVKDCFHVFINLSADETLHKVLVSQVCVLPSLLKNLVDPDYLFSDQICTILSNLSRHEQTCRTVYPVLQEQVGMAKLVEVFCDEGYNPKANLHYIGPLLSNLTQLQDARNQLMDRQRCVVQRLLPFTQYQTSAVRRGGVIGALRNCCFDHAHHQWLLSDSVDVLPFLLLPLAGPEELTDEENQGLPIDLQYLPEDKKREDDPDIRKMLLETLLLLTATKVGRQTLRDRNVYPIMREFHRWEKDVHVSATCEKLIQVLIGDEPDPDLENLMEVQIPEDIEEKLKEAYAKEQEELNKEAEENKRQEDRRTDEMDR</sequence>
<dbReference type="Gene3D" id="1.25.10.10">
    <property type="entry name" value="Leucine-rich Repeat Variant"/>
    <property type="match status" value="1"/>
</dbReference>
<dbReference type="InterPro" id="IPR007206">
    <property type="entry name" value="Protein_HGH1_C"/>
</dbReference>
<feature type="region of interest" description="Disordered" evidence="3">
    <location>
        <begin position="344"/>
        <end position="376"/>
    </location>
</feature>
<evidence type="ECO:0000259" key="4">
    <source>
        <dbReference type="Pfam" id="PF04063"/>
    </source>
</evidence>
<evidence type="ECO:0000259" key="5">
    <source>
        <dbReference type="Pfam" id="PF04064"/>
    </source>
</evidence>
<comment type="similarity">
    <text evidence="1">Belongs to the HGH1 family.</text>
</comment>
<dbReference type="InterPro" id="IPR039717">
    <property type="entry name" value="Hgh1"/>
</dbReference>
<evidence type="ECO:0000256" key="2">
    <source>
        <dbReference type="ARBA" id="ARBA00014076"/>
    </source>
</evidence>
<name>A0A673AQK6_9TELE</name>
<keyword evidence="7" id="KW-1185">Reference proteome</keyword>
<proteinExistence type="inferred from homology"/>
<dbReference type="FunCoup" id="A0A673AQK6">
    <property type="interactions" value="1521"/>
</dbReference>
<dbReference type="Pfam" id="PF04063">
    <property type="entry name" value="DUF383"/>
    <property type="match status" value="1"/>
</dbReference>
<dbReference type="AlphaFoldDB" id="A0A673AQK6"/>
<reference evidence="6" key="3">
    <citation type="submission" date="2025-09" db="UniProtKB">
        <authorList>
            <consortium name="Ensembl"/>
        </authorList>
    </citation>
    <scope>IDENTIFICATION</scope>
</reference>
<protein>
    <recommendedName>
        <fullName evidence="2">Protein HGH1 homolog</fullName>
    </recommendedName>
</protein>
<dbReference type="PANTHER" id="PTHR13387">
    <property type="entry name" value="PROTEIN HGH1 HOMOLOG"/>
    <property type="match status" value="1"/>
</dbReference>
<dbReference type="CTD" id="51236"/>
<dbReference type="Ensembl" id="ENSSORT00005032444.1">
    <property type="protein sequence ID" value="ENSSORP00005031564.1"/>
    <property type="gene ID" value="ENSSORG00005015018.1"/>
</dbReference>
<dbReference type="GeneID" id="115418943"/>
<dbReference type="SUPFAM" id="SSF48371">
    <property type="entry name" value="ARM repeat"/>
    <property type="match status" value="1"/>
</dbReference>